<sequence length="85" mass="9114">MAVAKSLVDYRRGDSFKPKPPSKGNQSKGGETRDHAATLLRKDQAKALVARMAKARISGRSSRPGPIASYVMVHTGRGTVPRGKP</sequence>
<reference evidence="2 3" key="1">
    <citation type="journal article" date="2018" name="PLoS Genet.">
        <title>Population sequencing reveals clonal diversity and ancestral inbreeding in the grapevine cultivar Chardonnay.</title>
        <authorList>
            <person name="Roach M.J."/>
            <person name="Johnson D.L."/>
            <person name="Bohlmann J."/>
            <person name="van Vuuren H.J."/>
            <person name="Jones S.J."/>
            <person name="Pretorius I.S."/>
            <person name="Schmidt S.A."/>
            <person name="Borneman A.R."/>
        </authorList>
    </citation>
    <scope>NUCLEOTIDE SEQUENCE [LARGE SCALE GENOMIC DNA]</scope>
    <source>
        <strain evidence="3">cv. Chardonnay</strain>
        <tissue evidence="2">Leaf</tissue>
    </source>
</reference>
<comment type="caution">
    <text evidence="2">The sequence shown here is derived from an EMBL/GenBank/DDBJ whole genome shotgun (WGS) entry which is preliminary data.</text>
</comment>
<dbReference type="AlphaFoldDB" id="A0A438H3R2"/>
<evidence type="ECO:0000256" key="1">
    <source>
        <dbReference type="SAM" id="MobiDB-lite"/>
    </source>
</evidence>
<evidence type="ECO:0000313" key="3">
    <source>
        <dbReference type="Proteomes" id="UP000288805"/>
    </source>
</evidence>
<organism evidence="2 3">
    <name type="scientific">Vitis vinifera</name>
    <name type="common">Grape</name>
    <dbReference type="NCBI Taxonomy" id="29760"/>
    <lineage>
        <taxon>Eukaryota</taxon>
        <taxon>Viridiplantae</taxon>
        <taxon>Streptophyta</taxon>
        <taxon>Embryophyta</taxon>
        <taxon>Tracheophyta</taxon>
        <taxon>Spermatophyta</taxon>
        <taxon>Magnoliopsida</taxon>
        <taxon>eudicotyledons</taxon>
        <taxon>Gunneridae</taxon>
        <taxon>Pentapetalae</taxon>
        <taxon>rosids</taxon>
        <taxon>Vitales</taxon>
        <taxon>Vitaceae</taxon>
        <taxon>Viteae</taxon>
        <taxon>Vitis</taxon>
    </lineage>
</organism>
<accession>A0A438H3R2</accession>
<protein>
    <submittedName>
        <fullName evidence="2">Uncharacterized protein</fullName>
    </submittedName>
</protein>
<feature type="region of interest" description="Disordered" evidence="1">
    <location>
        <begin position="1"/>
        <end position="35"/>
    </location>
</feature>
<evidence type="ECO:0000313" key="2">
    <source>
        <dbReference type="EMBL" id="RVW79092.1"/>
    </source>
</evidence>
<name>A0A438H3R2_VITVI</name>
<dbReference type="Proteomes" id="UP000288805">
    <property type="component" value="Unassembled WGS sequence"/>
</dbReference>
<gene>
    <name evidence="2" type="ORF">CK203_048205</name>
</gene>
<feature type="compositionally biased region" description="Basic and acidic residues" evidence="1">
    <location>
        <begin position="8"/>
        <end position="17"/>
    </location>
</feature>
<dbReference type="EMBL" id="QGNW01000286">
    <property type="protein sequence ID" value="RVW79092.1"/>
    <property type="molecule type" value="Genomic_DNA"/>
</dbReference>
<proteinExistence type="predicted"/>